<name>A0A1B6E5M3_9HEMI</name>
<reference evidence="2" key="1">
    <citation type="submission" date="2015-12" db="EMBL/GenBank/DDBJ databases">
        <title>De novo transcriptome assembly of four potential Pierce s Disease insect vectors from Arizona vineyards.</title>
        <authorList>
            <person name="Tassone E.E."/>
        </authorList>
    </citation>
    <scope>NUCLEOTIDE SEQUENCE</scope>
</reference>
<gene>
    <name evidence="2" type="ORF">g.29976</name>
</gene>
<feature type="region of interest" description="Disordered" evidence="1">
    <location>
        <begin position="506"/>
        <end position="582"/>
    </location>
</feature>
<organism evidence="2">
    <name type="scientific">Clastoptera arizonana</name>
    <name type="common">Arizona spittle bug</name>
    <dbReference type="NCBI Taxonomy" id="38151"/>
    <lineage>
        <taxon>Eukaryota</taxon>
        <taxon>Metazoa</taxon>
        <taxon>Ecdysozoa</taxon>
        <taxon>Arthropoda</taxon>
        <taxon>Hexapoda</taxon>
        <taxon>Insecta</taxon>
        <taxon>Pterygota</taxon>
        <taxon>Neoptera</taxon>
        <taxon>Paraneoptera</taxon>
        <taxon>Hemiptera</taxon>
        <taxon>Auchenorrhyncha</taxon>
        <taxon>Cercopoidea</taxon>
        <taxon>Clastopteridae</taxon>
        <taxon>Clastoptera</taxon>
    </lineage>
</organism>
<dbReference type="AlphaFoldDB" id="A0A1B6E5M3"/>
<feature type="region of interest" description="Disordered" evidence="1">
    <location>
        <begin position="242"/>
        <end position="271"/>
    </location>
</feature>
<sequence length="582" mass="66924">MCACWIELDLSRVFLNNKDIRRKCYIYIDFKELKLIRDVENHIKTLFGINKNIGLINRNKSTNNVCFFPSSENARLFEFLDCTLNSVQVILLTSPSGSESNGLISREQHPIFEYICENQIQENNQPNELNNNALNFQANIINTPPTVNNNNCNAQCNKDFSLVTDLSDKIHYSQNCFDGNFIKQDDYYKSTLQETDTHIPAVNDLGETSKRKKKKKHSHKRENCVIEGISDPNILNKIKTNSYFENNNNNNNNNNNGAQETSNNEIPFAEPSNMESNQFINDISPEKLNCDKDSSKEDYVKPLISQESTEELFSNDFQGNDIFEFLNGVVHYENVKRTPRSTANDLNYSDVEVKCNEGIKTKTRFADLCYREKYKHFSNILNSLEEKPKHANSTINNISQTVNINNCNYQCNDNESSIMNKVSNLDDCLQNIISDVTSNKQNNTPETKSNILGVVIKRKRRKKHHKKEKCVLEEISDNPNVQNIMTTNPIFENNNNDVQETCDNELPFSEPSNMKSNQFVSDIPPEKLNCDQDSNMSTEYQNQNLDDCSQNNVSDVTYNKQNDSTQETKSNVLGEVIKRKRR</sequence>
<feature type="region of interest" description="Disordered" evidence="1">
    <location>
        <begin position="202"/>
        <end position="222"/>
    </location>
</feature>
<feature type="compositionally biased region" description="Basic residues" evidence="1">
    <location>
        <begin position="210"/>
        <end position="220"/>
    </location>
</feature>
<feature type="compositionally biased region" description="Low complexity" evidence="1">
    <location>
        <begin position="246"/>
        <end position="256"/>
    </location>
</feature>
<protein>
    <submittedName>
        <fullName evidence="2">Uncharacterized protein</fullName>
    </submittedName>
</protein>
<feature type="compositionally biased region" description="Polar residues" evidence="1">
    <location>
        <begin position="531"/>
        <end position="571"/>
    </location>
</feature>
<feature type="compositionally biased region" description="Polar residues" evidence="1">
    <location>
        <begin position="510"/>
        <end position="520"/>
    </location>
</feature>
<feature type="non-terminal residue" evidence="2">
    <location>
        <position position="582"/>
    </location>
</feature>
<evidence type="ECO:0000256" key="1">
    <source>
        <dbReference type="SAM" id="MobiDB-lite"/>
    </source>
</evidence>
<proteinExistence type="predicted"/>
<accession>A0A1B6E5M3</accession>
<dbReference type="EMBL" id="GEDC01004101">
    <property type="protein sequence ID" value="JAS33197.1"/>
    <property type="molecule type" value="Transcribed_RNA"/>
</dbReference>
<evidence type="ECO:0000313" key="2">
    <source>
        <dbReference type="EMBL" id="JAS33197.1"/>
    </source>
</evidence>